<proteinExistence type="inferred from homology"/>
<accession>A0ABD1TGR2</accession>
<dbReference type="SUPFAM" id="SSF53756">
    <property type="entry name" value="UDP-Glycosyltransferase/glycogen phosphorylase"/>
    <property type="match status" value="1"/>
</dbReference>
<evidence type="ECO:0000313" key="2">
    <source>
        <dbReference type="EMBL" id="KAL2511926.1"/>
    </source>
</evidence>
<comment type="similarity">
    <text evidence="1">Belongs to the UDP-glycosyltransferase family.</text>
</comment>
<keyword evidence="3" id="KW-1185">Reference proteome</keyword>
<dbReference type="AlphaFoldDB" id="A0ABD1TGR2"/>
<dbReference type="PANTHER" id="PTHR48047:SF28">
    <property type="entry name" value="F11M15.8 PROTEIN"/>
    <property type="match status" value="1"/>
</dbReference>
<protein>
    <submittedName>
        <fullName evidence="2">UDP-glycosyltransferase 89A2</fullName>
    </submittedName>
</protein>
<dbReference type="PANTHER" id="PTHR48047">
    <property type="entry name" value="GLYCOSYLTRANSFERASE"/>
    <property type="match status" value="1"/>
</dbReference>
<gene>
    <name evidence="2" type="ORF">Adt_17526</name>
</gene>
<reference evidence="3" key="1">
    <citation type="submission" date="2024-07" db="EMBL/GenBank/DDBJ databases">
        <title>Two chromosome-level genome assemblies of Korean endemic species Abeliophyllum distichum and Forsythia ovata (Oleaceae).</title>
        <authorList>
            <person name="Jang H."/>
        </authorList>
    </citation>
    <scope>NUCLEOTIDE SEQUENCE [LARGE SCALE GENOMIC DNA]</scope>
</reference>
<dbReference type="EMBL" id="JBFOLK010000005">
    <property type="protein sequence ID" value="KAL2511926.1"/>
    <property type="molecule type" value="Genomic_DNA"/>
</dbReference>
<sequence length="159" mass="18324">MVVFAAVAAFPVSNKILMPSQGHIIRWFESHSNPHVAILSDFFFEWTHHLAHRIGIPKIAFYSSGAFLTACFDCLWRNLEVVNPGSEIKFKDLPNAPRFPWNQVLSLFGQCKEAESDPNFELLKNSMAANCLSWAFVFNTFYELENEYLEFPREKIGFQ</sequence>
<organism evidence="2 3">
    <name type="scientific">Abeliophyllum distichum</name>
    <dbReference type="NCBI Taxonomy" id="126358"/>
    <lineage>
        <taxon>Eukaryota</taxon>
        <taxon>Viridiplantae</taxon>
        <taxon>Streptophyta</taxon>
        <taxon>Embryophyta</taxon>
        <taxon>Tracheophyta</taxon>
        <taxon>Spermatophyta</taxon>
        <taxon>Magnoliopsida</taxon>
        <taxon>eudicotyledons</taxon>
        <taxon>Gunneridae</taxon>
        <taxon>Pentapetalae</taxon>
        <taxon>asterids</taxon>
        <taxon>lamiids</taxon>
        <taxon>Lamiales</taxon>
        <taxon>Oleaceae</taxon>
        <taxon>Forsythieae</taxon>
        <taxon>Abeliophyllum</taxon>
    </lineage>
</organism>
<evidence type="ECO:0000313" key="3">
    <source>
        <dbReference type="Proteomes" id="UP001604336"/>
    </source>
</evidence>
<evidence type="ECO:0000256" key="1">
    <source>
        <dbReference type="ARBA" id="ARBA00009995"/>
    </source>
</evidence>
<dbReference type="Proteomes" id="UP001604336">
    <property type="component" value="Unassembled WGS sequence"/>
</dbReference>
<dbReference type="Gene3D" id="3.40.50.2000">
    <property type="entry name" value="Glycogen Phosphorylase B"/>
    <property type="match status" value="1"/>
</dbReference>
<name>A0ABD1TGR2_9LAMI</name>
<comment type="caution">
    <text evidence="2">The sequence shown here is derived from an EMBL/GenBank/DDBJ whole genome shotgun (WGS) entry which is preliminary data.</text>
</comment>